<dbReference type="SUPFAM" id="SSF52499">
    <property type="entry name" value="Isochorismatase-like hydrolases"/>
    <property type="match status" value="1"/>
</dbReference>
<accession>B1T8T0</accession>
<dbReference type="Proteomes" id="UP000004814">
    <property type="component" value="Unassembled WGS sequence"/>
</dbReference>
<organism evidence="2 3">
    <name type="scientific">Burkholderia ambifaria MEX-5</name>
    <dbReference type="NCBI Taxonomy" id="396597"/>
    <lineage>
        <taxon>Bacteria</taxon>
        <taxon>Pseudomonadati</taxon>
        <taxon>Pseudomonadota</taxon>
        <taxon>Betaproteobacteria</taxon>
        <taxon>Burkholderiales</taxon>
        <taxon>Burkholderiaceae</taxon>
        <taxon>Burkholderia</taxon>
        <taxon>Burkholderia cepacia complex</taxon>
    </lineage>
</organism>
<evidence type="ECO:0000259" key="1">
    <source>
        <dbReference type="Pfam" id="PF00857"/>
    </source>
</evidence>
<evidence type="ECO:0000313" key="3">
    <source>
        <dbReference type="Proteomes" id="UP000004814"/>
    </source>
</evidence>
<dbReference type="PATRIC" id="fig|396597.7.peg.3631"/>
<gene>
    <name evidence="2" type="ORF">BamMEX5DRAFT_4196</name>
</gene>
<comment type="caution">
    <text evidence="2">The sequence shown here is derived from an EMBL/GenBank/DDBJ whole genome shotgun (WGS) entry which is preliminary data.</text>
</comment>
<dbReference type="PANTHER" id="PTHR14119">
    <property type="entry name" value="HYDROLASE"/>
    <property type="match status" value="1"/>
</dbReference>
<sequence length="202" mass="21474">MLHVPDDSVLVLVDFQTRLMPAIHDGAPVVAQAVRLGRIARIFEVPVIGTEQSPLRLGESVSEIKGLCSDTVAKDHFDACADGLADALPAERDSVIVAGCEAHVCVLQTALGLLRTIHRSADVAPAAAAAALMFPVGIGAVRSRCCVRSSITRPTSVRPCWTCAASSPCRSRSMLRWLLYGFTGYSLAPRVSRANLSGHKNT</sequence>
<name>B1T8T0_9BURK</name>
<dbReference type="InterPro" id="IPR000868">
    <property type="entry name" value="Isochorismatase-like_dom"/>
</dbReference>
<reference evidence="2 3" key="1">
    <citation type="submission" date="2008-03" db="EMBL/GenBank/DDBJ databases">
        <title>Sequencing of the draft genome and assembly of Burkholderia ambifaria MEX-5.</title>
        <authorList>
            <consortium name="US DOE Joint Genome Institute (JGI-PGF)"/>
            <person name="Copeland A."/>
            <person name="Lucas S."/>
            <person name="Lapidus A."/>
            <person name="Glavina del Rio T."/>
            <person name="Dalin E."/>
            <person name="Tice H."/>
            <person name="Bruce D."/>
            <person name="Goodwin L."/>
            <person name="Pitluck S."/>
            <person name="Larimer F."/>
            <person name="Land M.L."/>
            <person name="Hauser L."/>
            <person name="Tiedje J."/>
            <person name="Richardson P."/>
        </authorList>
    </citation>
    <scope>NUCLEOTIDE SEQUENCE [LARGE SCALE GENOMIC DNA]</scope>
    <source>
        <strain evidence="2 3">MEX-5</strain>
    </source>
</reference>
<protein>
    <submittedName>
        <fullName evidence="2">Isochorismatase hydrolase</fullName>
    </submittedName>
</protein>
<dbReference type="Pfam" id="PF00857">
    <property type="entry name" value="Isochorismatase"/>
    <property type="match status" value="1"/>
</dbReference>
<dbReference type="InterPro" id="IPR050993">
    <property type="entry name" value="Isochorismatase_domain"/>
</dbReference>
<dbReference type="PANTHER" id="PTHR14119:SF3">
    <property type="entry name" value="ISOCHORISMATASE DOMAIN-CONTAINING PROTEIN 2"/>
    <property type="match status" value="1"/>
</dbReference>
<dbReference type="InterPro" id="IPR036380">
    <property type="entry name" value="Isochorismatase-like_sf"/>
</dbReference>
<dbReference type="AlphaFoldDB" id="B1T8T0"/>
<evidence type="ECO:0000313" key="2">
    <source>
        <dbReference type="EMBL" id="EDT40016.1"/>
    </source>
</evidence>
<feature type="domain" description="Isochorismatase-like" evidence="1">
    <location>
        <begin position="8"/>
        <end position="114"/>
    </location>
</feature>
<dbReference type="EMBL" id="ABLK01000151">
    <property type="protein sequence ID" value="EDT40016.1"/>
    <property type="molecule type" value="Genomic_DNA"/>
</dbReference>
<keyword evidence="2" id="KW-0378">Hydrolase</keyword>
<proteinExistence type="predicted"/>
<dbReference type="GO" id="GO:0016787">
    <property type="term" value="F:hydrolase activity"/>
    <property type="evidence" value="ECO:0007669"/>
    <property type="project" value="UniProtKB-KW"/>
</dbReference>
<dbReference type="Gene3D" id="3.40.50.850">
    <property type="entry name" value="Isochorismatase-like"/>
    <property type="match status" value="1"/>
</dbReference>